<dbReference type="GO" id="GO:0005634">
    <property type="term" value="C:nucleus"/>
    <property type="evidence" value="ECO:0007669"/>
    <property type="project" value="UniProtKB-SubCell"/>
</dbReference>
<reference evidence="7" key="1">
    <citation type="submission" date="2020-03" db="EMBL/GenBank/DDBJ databases">
        <title>LcNAC40-LcVPE regulatory module contributes to fruit abscission by promoting autolytic programmed cell death in litchi.</title>
        <authorList>
            <person name="Li C."/>
            <person name="Ning X."/>
            <person name="Zhao M."/>
            <person name="Wen Z."/>
            <person name="Kou L."/>
            <person name="Ma X."/>
            <person name="Peng M."/>
            <person name="Yang Y."/>
            <person name="Wu H."/>
            <person name="Li J."/>
        </authorList>
    </citation>
    <scope>NUCLEOTIDE SEQUENCE</scope>
</reference>
<keyword evidence="4" id="KW-0804">Transcription</keyword>
<dbReference type="InterPro" id="IPR036093">
    <property type="entry name" value="NAC_dom_sf"/>
</dbReference>
<dbReference type="EMBL" id="MT275511">
    <property type="protein sequence ID" value="UBT01627.1"/>
    <property type="molecule type" value="mRNA"/>
</dbReference>
<dbReference type="GO" id="GO:0003677">
    <property type="term" value="F:DNA binding"/>
    <property type="evidence" value="ECO:0007669"/>
    <property type="project" value="UniProtKB-KW"/>
</dbReference>
<name>A0A8K1HZD0_LITCN</name>
<dbReference type="Pfam" id="PF02365">
    <property type="entry name" value="NAM"/>
    <property type="match status" value="1"/>
</dbReference>
<keyword evidence="2" id="KW-0805">Transcription regulation</keyword>
<dbReference type="SUPFAM" id="SSF101941">
    <property type="entry name" value="NAC domain"/>
    <property type="match status" value="1"/>
</dbReference>
<dbReference type="PANTHER" id="PTHR31989">
    <property type="entry name" value="NAC DOMAIN-CONTAINING PROTEIN 82-RELATED"/>
    <property type="match status" value="1"/>
</dbReference>
<dbReference type="PROSITE" id="PS51005">
    <property type="entry name" value="NAC"/>
    <property type="match status" value="1"/>
</dbReference>
<dbReference type="Gene3D" id="2.170.150.80">
    <property type="entry name" value="NAC domain"/>
    <property type="match status" value="1"/>
</dbReference>
<evidence type="ECO:0000256" key="3">
    <source>
        <dbReference type="ARBA" id="ARBA00023125"/>
    </source>
</evidence>
<feature type="domain" description="NAC" evidence="6">
    <location>
        <begin position="37"/>
        <end position="186"/>
    </location>
</feature>
<sequence length="531" mass="59607">MPTRLYELQTYSYMSITHSHLFSLHFAKQKFPIHMDGVVGYGFHPTNAELIGYLRKKRLDPEFTSKKIGEIDLYNHEPPELPGLALVQSDVAVCYFYVALDYKHANRKRACANRRTRGRTWKVTGKERDIKDSGTKKVIGTKRTLVFYNGHTSSKDARTNWVMHEYQCKPDPLFKGDCVVVRIKIKPNYKSDALTPIESKASHHLTSDSGDHSAVVSQGKSLPLQNNLTSCNCGDHTANIMLSKKFQSPSNHGIYLDRVSQLLSNDGIFISRGCPLLPNHYRELQLELLSSHDISIDRESCALSNHNISINRESQVLLNHSELHPSELLPELLSNHDASINRESQQDILINRESQLLPNHGEVIDNRRDSQWAAQDEFFREETVLSQLPPQSYYSSPVTGAFVCDELPPNHGISINGESQQNISINGEFQLLPNYSEVEGHGSNSSQWSAQDEFYVKETGLFLPPNFYYPNPVTGASVCDGTDAEAEALATLLDGFSSVANGDYDFNRTFQPQSYPAVTEDVLLVQTGSVV</sequence>
<keyword evidence="5" id="KW-0539">Nucleus</keyword>
<comment type="subcellular location">
    <subcellularLocation>
        <location evidence="1">Nucleus</location>
    </subcellularLocation>
</comment>
<protein>
    <submittedName>
        <fullName evidence="7">NAC transcription factor 23</fullName>
    </submittedName>
</protein>
<evidence type="ECO:0000259" key="6">
    <source>
        <dbReference type="PROSITE" id="PS51005"/>
    </source>
</evidence>
<keyword evidence="3" id="KW-0238">DNA-binding</keyword>
<dbReference type="AlphaFoldDB" id="A0A8K1HZD0"/>
<evidence type="ECO:0000256" key="4">
    <source>
        <dbReference type="ARBA" id="ARBA00023163"/>
    </source>
</evidence>
<evidence type="ECO:0000256" key="2">
    <source>
        <dbReference type="ARBA" id="ARBA00023015"/>
    </source>
</evidence>
<dbReference type="InterPro" id="IPR003441">
    <property type="entry name" value="NAC-dom"/>
</dbReference>
<evidence type="ECO:0000313" key="7">
    <source>
        <dbReference type="EMBL" id="UBT01627.1"/>
    </source>
</evidence>
<evidence type="ECO:0000256" key="1">
    <source>
        <dbReference type="ARBA" id="ARBA00004123"/>
    </source>
</evidence>
<evidence type="ECO:0000256" key="5">
    <source>
        <dbReference type="ARBA" id="ARBA00023242"/>
    </source>
</evidence>
<proteinExistence type="evidence at transcript level"/>
<dbReference type="GO" id="GO:0006355">
    <property type="term" value="P:regulation of DNA-templated transcription"/>
    <property type="evidence" value="ECO:0007669"/>
    <property type="project" value="InterPro"/>
</dbReference>
<accession>A0A8K1HZD0</accession>
<organism evidence="7">
    <name type="scientific">Litchi chinensis</name>
    <name type="common">Lychee</name>
    <dbReference type="NCBI Taxonomy" id="151069"/>
    <lineage>
        <taxon>Eukaryota</taxon>
        <taxon>Viridiplantae</taxon>
        <taxon>Streptophyta</taxon>
        <taxon>Embryophyta</taxon>
        <taxon>Tracheophyta</taxon>
        <taxon>Spermatophyta</taxon>
        <taxon>Magnoliopsida</taxon>
        <taxon>eudicotyledons</taxon>
        <taxon>Gunneridae</taxon>
        <taxon>Pentapetalae</taxon>
        <taxon>rosids</taxon>
        <taxon>malvids</taxon>
        <taxon>Sapindales</taxon>
        <taxon>Sapindaceae</taxon>
        <taxon>Litchi</taxon>
    </lineage>
</organism>